<evidence type="ECO:0000313" key="1">
    <source>
        <dbReference type="EMBL" id="MFD2274899.1"/>
    </source>
</evidence>
<dbReference type="InterPro" id="IPR012657">
    <property type="entry name" value="23S_rRNA-intervening_sequence"/>
</dbReference>
<dbReference type="RefSeq" id="WP_377096661.1">
    <property type="nucleotide sequence ID" value="NZ_JBHSJM010000001.1"/>
</dbReference>
<dbReference type="InterPro" id="IPR036583">
    <property type="entry name" value="23S_rRNA_IVS_sf"/>
</dbReference>
<accession>A0ABW5DXQ6</accession>
<proteinExistence type="predicted"/>
<gene>
    <name evidence="1" type="ORF">ACFSQZ_00315</name>
</gene>
<dbReference type="SUPFAM" id="SSF158446">
    <property type="entry name" value="IVS-encoded protein-like"/>
    <property type="match status" value="1"/>
</dbReference>
<reference evidence="2" key="1">
    <citation type="journal article" date="2019" name="Int. J. Syst. Evol. Microbiol.">
        <title>The Global Catalogue of Microorganisms (GCM) 10K type strain sequencing project: providing services to taxonomists for standard genome sequencing and annotation.</title>
        <authorList>
            <consortium name="The Broad Institute Genomics Platform"/>
            <consortium name="The Broad Institute Genome Sequencing Center for Infectious Disease"/>
            <person name="Wu L."/>
            <person name="Ma J."/>
        </authorList>
    </citation>
    <scope>NUCLEOTIDE SEQUENCE [LARGE SCALE GENOMIC DNA]</scope>
    <source>
        <strain evidence="2">JCM 16545</strain>
    </source>
</reference>
<name>A0ABW5DXQ6_9BACT</name>
<protein>
    <submittedName>
        <fullName evidence="1">Four helix bundle protein</fullName>
    </submittedName>
</protein>
<dbReference type="NCBIfam" id="TIGR02436">
    <property type="entry name" value="four helix bundle protein"/>
    <property type="match status" value="1"/>
</dbReference>
<organism evidence="1 2">
    <name type="scientific">Rubritalea spongiae</name>
    <dbReference type="NCBI Taxonomy" id="430797"/>
    <lineage>
        <taxon>Bacteria</taxon>
        <taxon>Pseudomonadati</taxon>
        <taxon>Verrucomicrobiota</taxon>
        <taxon>Verrucomicrobiia</taxon>
        <taxon>Verrucomicrobiales</taxon>
        <taxon>Rubritaleaceae</taxon>
        <taxon>Rubritalea</taxon>
    </lineage>
</organism>
<evidence type="ECO:0000313" key="2">
    <source>
        <dbReference type="Proteomes" id="UP001597297"/>
    </source>
</evidence>
<sequence>MAYKETRESHYWLRLLQDSEYSTQRQAESLLTDCDKLLKIAGCNLKPLS</sequence>
<dbReference type="EMBL" id="JBHUJC010000001">
    <property type="protein sequence ID" value="MFD2274899.1"/>
    <property type="molecule type" value="Genomic_DNA"/>
</dbReference>
<dbReference type="Proteomes" id="UP001597297">
    <property type="component" value="Unassembled WGS sequence"/>
</dbReference>
<keyword evidence="2" id="KW-1185">Reference proteome</keyword>
<comment type="caution">
    <text evidence="1">The sequence shown here is derived from an EMBL/GenBank/DDBJ whole genome shotgun (WGS) entry which is preliminary data.</text>
</comment>
<dbReference type="Gene3D" id="1.20.1440.60">
    <property type="entry name" value="23S rRNA-intervening sequence"/>
    <property type="match status" value="1"/>
</dbReference>